<organism evidence="2 3">
    <name type="scientific">Paramecium sonneborni</name>
    <dbReference type="NCBI Taxonomy" id="65129"/>
    <lineage>
        <taxon>Eukaryota</taxon>
        <taxon>Sar</taxon>
        <taxon>Alveolata</taxon>
        <taxon>Ciliophora</taxon>
        <taxon>Intramacronucleata</taxon>
        <taxon>Oligohymenophorea</taxon>
        <taxon>Peniculida</taxon>
        <taxon>Parameciidae</taxon>
        <taxon>Paramecium</taxon>
    </lineage>
</organism>
<feature type="transmembrane region" description="Helical" evidence="1">
    <location>
        <begin position="389"/>
        <end position="412"/>
    </location>
</feature>
<accession>A0A8S1R3W8</accession>
<sequence>MMLDKTKLKGCWSINRNWTIKNQILGISSIISSLISLILLVSIWLSQRQIYENLKSVSEEIFIRQTSQQINNIWIHQRSLEQMIFYTKEQIQTIRILYKQFDHLIHHSNQNFKFESPKMCLNNRSDLDSYCFQSSTTCGIFGTNLDFIKDEESRSIIATTFTLTSFRITLDHTQNNDAQFFCITTGAIFPQQFKPNERPYYIEFKKYINQDTQNDSIYFASPFKMIAGFIRIPIMTSLVNQFDQIVGMVAKDIDFTYASIAKSQNSNTVLYVIDHQGKIFQSIIYNQINLTVYYFNETNVTGFNQKDFQQLMNQHNNVSFENDCPHLQSDIFLCRFNKKSKQYQIIKSSKIQDSPLILVVLLDTNSIIKQSNDNLFLIYQSQIELAQQITLYLIVIPIGIIIFSNILTYMIFRQFKYLLNLIKQKIFTNKKELFFNPFEKTKQIFNSSCVTNLIHASIQKFNNLESEGKSRGCLTQEKINYPRNIHTQMKIQQKFVLVMQFFNQNLENEQETKNTIFDSTNKFIFKQNM</sequence>
<dbReference type="OrthoDB" id="305401at2759"/>
<dbReference type="EMBL" id="CAJJDN010000135">
    <property type="protein sequence ID" value="CAD8122004.1"/>
    <property type="molecule type" value="Genomic_DNA"/>
</dbReference>
<keyword evidence="1" id="KW-1133">Transmembrane helix</keyword>
<keyword evidence="1" id="KW-0812">Transmembrane</keyword>
<proteinExistence type="predicted"/>
<evidence type="ECO:0000313" key="3">
    <source>
        <dbReference type="Proteomes" id="UP000692954"/>
    </source>
</evidence>
<protein>
    <submittedName>
        <fullName evidence="2">Uncharacterized protein</fullName>
    </submittedName>
</protein>
<name>A0A8S1R3W8_9CILI</name>
<reference evidence="2" key="1">
    <citation type="submission" date="2021-01" db="EMBL/GenBank/DDBJ databases">
        <authorList>
            <consortium name="Genoscope - CEA"/>
            <person name="William W."/>
        </authorList>
    </citation>
    <scope>NUCLEOTIDE SEQUENCE</scope>
</reference>
<evidence type="ECO:0000313" key="2">
    <source>
        <dbReference type="EMBL" id="CAD8122004.1"/>
    </source>
</evidence>
<gene>
    <name evidence="2" type="ORF">PSON_ATCC_30995.1.T1350148</name>
</gene>
<comment type="caution">
    <text evidence="2">The sequence shown here is derived from an EMBL/GenBank/DDBJ whole genome shotgun (WGS) entry which is preliminary data.</text>
</comment>
<feature type="transmembrane region" description="Helical" evidence="1">
    <location>
        <begin position="24"/>
        <end position="45"/>
    </location>
</feature>
<dbReference type="Proteomes" id="UP000692954">
    <property type="component" value="Unassembled WGS sequence"/>
</dbReference>
<keyword evidence="3" id="KW-1185">Reference proteome</keyword>
<keyword evidence="1" id="KW-0472">Membrane</keyword>
<dbReference type="AlphaFoldDB" id="A0A8S1R3W8"/>
<evidence type="ECO:0000256" key="1">
    <source>
        <dbReference type="SAM" id="Phobius"/>
    </source>
</evidence>